<evidence type="ECO:0000313" key="1">
    <source>
        <dbReference type="EMBL" id="MDZ8120335.1"/>
    </source>
</evidence>
<comment type="caution">
    <text evidence="1">The sequence shown here is derived from an EMBL/GenBank/DDBJ whole genome shotgun (WGS) entry which is preliminary data.</text>
</comment>
<accession>A0ABU5N1M3</accession>
<proteinExistence type="predicted"/>
<dbReference type="Proteomes" id="UP001290861">
    <property type="component" value="Unassembled WGS sequence"/>
</dbReference>
<dbReference type="RefSeq" id="WP_322610109.1">
    <property type="nucleotide sequence ID" value="NZ_JARVCO010000012.1"/>
</dbReference>
<sequence length="186" mass="20918">MMLTLENLINEYAALETEIRKIMTHLFSGTCGLCTACCCRADICEEAVESAFLARLLKKQGLGEKDMDDRFGWLDLSGCSLDYGRPPVCYAYYCDELLARLPDDTHRYSAGVLGKLILHIGQQALGNRHLVEIMDPDDLEKINYDRVFQRLEEAQAAFEVIKAYLASGMLNKADREVLAVITTEEP</sequence>
<organism evidence="1 2">
    <name type="scientific">Pontiella agarivorans</name>
    <dbReference type="NCBI Taxonomy" id="3038953"/>
    <lineage>
        <taxon>Bacteria</taxon>
        <taxon>Pseudomonadati</taxon>
        <taxon>Kiritimatiellota</taxon>
        <taxon>Kiritimatiellia</taxon>
        <taxon>Kiritimatiellales</taxon>
        <taxon>Pontiellaceae</taxon>
        <taxon>Pontiella</taxon>
    </lineage>
</organism>
<name>A0ABU5N1M3_9BACT</name>
<evidence type="ECO:0008006" key="3">
    <source>
        <dbReference type="Google" id="ProtNLM"/>
    </source>
</evidence>
<reference evidence="1 2" key="1">
    <citation type="journal article" date="2024" name="Appl. Environ. Microbiol.">
        <title>Pontiella agarivorans sp. nov., a novel marine anaerobic bacterium capable of degrading macroalgal polysaccharides and fixing nitrogen.</title>
        <authorList>
            <person name="Liu N."/>
            <person name="Kivenson V."/>
            <person name="Peng X."/>
            <person name="Cui Z."/>
            <person name="Lankiewicz T.S."/>
            <person name="Gosselin K.M."/>
            <person name="English C.J."/>
            <person name="Blair E.M."/>
            <person name="O'Malley M.A."/>
            <person name="Valentine D.L."/>
        </authorList>
    </citation>
    <scope>NUCLEOTIDE SEQUENCE [LARGE SCALE GENOMIC DNA]</scope>
    <source>
        <strain evidence="1 2">NLcol2</strain>
    </source>
</reference>
<gene>
    <name evidence="1" type="ORF">P9H32_17015</name>
</gene>
<dbReference type="EMBL" id="JARVCO010000012">
    <property type="protein sequence ID" value="MDZ8120335.1"/>
    <property type="molecule type" value="Genomic_DNA"/>
</dbReference>
<evidence type="ECO:0000313" key="2">
    <source>
        <dbReference type="Proteomes" id="UP001290861"/>
    </source>
</evidence>
<keyword evidence="2" id="KW-1185">Reference proteome</keyword>
<protein>
    <recommendedName>
        <fullName evidence="3">YkgJ family cysteine cluster protein</fullName>
    </recommendedName>
</protein>